<keyword evidence="9" id="KW-1185">Reference proteome</keyword>
<dbReference type="InterPro" id="IPR051401">
    <property type="entry name" value="GtrA_CellWall_Glycosyl"/>
</dbReference>
<keyword evidence="3 6" id="KW-0812">Transmembrane</keyword>
<sequence length="155" mass="16563">MTDRLSELASGVRFGKFASVGAVGAVFDLSLSSLLIVFFGVANELAKLAGAELAIVVMFVINDRWTFAGAGSDLLTAKVRRFVKSNLVRSGGLLVQVLVVRALGEVPLSIPVAGIDLWELIPLPLAIGASMLLNYVAESLFTWRIAARSSQRDSR</sequence>
<evidence type="ECO:0000313" key="9">
    <source>
        <dbReference type="Proteomes" id="UP000198902"/>
    </source>
</evidence>
<evidence type="ECO:0000259" key="7">
    <source>
        <dbReference type="Pfam" id="PF04138"/>
    </source>
</evidence>
<dbReference type="GO" id="GO:0005886">
    <property type="term" value="C:plasma membrane"/>
    <property type="evidence" value="ECO:0007669"/>
    <property type="project" value="TreeGrafter"/>
</dbReference>
<keyword evidence="5 6" id="KW-0472">Membrane</keyword>
<evidence type="ECO:0000256" key="2">
    <source>
        <dbReference type="ARBA" id="ARBA00009399"/>
    </source>
</evidence>
<dbReference type="Pfam" id="PF04138">
    <property type="entry name" value="GtrA_DPMS_TM"/>
    <property type="match status" value="1"/>
</dbReference>
<dbReference type="InterPro" id="IPR007267">
    <property type="entry name" value="GtrA_DPMS_TM"/>
</dbReference>
<comment type="similarity">
    <text evidence="2">Belongs to the GtrA family.</text>
</comment>
<dbReference type="EMBL" id="CSTE01000002">
    <property type="protein sequence ID" value="CQR50812.1"/>
    <property type="molecule type" value="Genomic_DNA"/>
</dbReference>
<dbReference type="RefSeq" id="WP_089779076.1">
    <property type="nucleotide sequence ID" value="NZ_CABLRR010000002.1"/>
</dbReference>
<evidence type="ECO:0000313" key="8">
    <source>
        <dbReference type="EMBL" id="CQR50812.1"/>
    </source>
</evidence>
<name>A0A0D6JSG3_9EURY</name>
<evidence type="ECO:0000256" key="5">
    <source>
        <dbReference type="ARBA" id="ARBA00023136"/>
    </source>
</evidence>
<reference evidence="9" key="1">
    <citation type="submission" date="2015-03" db="EMBL/GenBank/DDBJ databases">
        <authorList>
            <person name="Urmite Genomes"/>
        </authorList>
    </citation>
    <scope>NUCLEOTIDE SEQUENCE [LARGE SCALE GENOMIC DNA]</scope>
    <source>
        <strain evidence="9">Arc-Hr</strain>
    </source>
</reference>
<feature type="transmembrane region" description="Helical" evidence="6">
    <location>
        <begin position="20"/>
        <end position="42"/>
    </location>
</feature>
<accession>A0A0D6JSG3</accession>
<protein>
    <submittedName>
        <fullName evidence="8">GtrA-like protein</fullName>
    </submittedName>
</protein>
<evidence type="ECO:0000256" key="6">
    <source>
        <dbReference type="SAM" id="Phobius"/>
    </source>
</evidence>
<dbReference type="AlphaFoldDB" id="A0A0D6JSG3"/>
<comment type="subcellular location">
    <subcellularLocation>
        <location evidence="1">Membrane</location>
        <topology evidence="1">Multi-pass membrane protein</topology>
    </subcellularLocation>
</comment>
<organism evidence="8 9">
    <name type="scientific">Haloferax massiliensis</name>
    <dbReference type="NCBI Taxonomy" id="1476858"/>
    <lineage>
        <taxon>Archaea</taxon>
        <taxon>Methanobacteriati</taxon>
        <taxon>Methanobacteriota</taxon>
        <taxon>Stenosarchaea group</taxon>
        <taxon>Halobacteria</taxon>
        <taxon>Halobacteriales</taxon>
        <taxon>Haloferacaceae</taxon>
        <taxon>Haloferax</taxon>
    </lineage>
</organism>
<feature type="domain" description="GtrA/DPMS transmembrane" evidence="7">
    <location>
        <begin position="16"/>
        <end position="143"/>
    </location>
</feature>
<proteinExistence type="inferred from homology"/>
<keyword evidence="4 6" id="KW-1133">Transmembrane helix</keyword>
<evidence type="ECO:0000256" key="1">
    <source>
        <dbReference type="ARBA" id="ARBA00004141"/>
    </source>
</evidence>
<dbReference type="OrthoDB" id="44002at2157"/>
<evidence type="ECO:0000256" key="4">
    <source>
        <dbReference type="ARBA" id="ARBA00022989"/>
    </source>
</evidence>
<gene>
    <name evidence="8" type="ORF">BN996_02296</name>
</gene>
<dbReference type="PANTHER" id="PTHR38459">
    <property type="entry name" value="PROPHAGE BACTOPRENOL-LINKED GLUCOSE TRANSLOCASE HOMOLOG"/>
    <property type="match status" value="1"/>
</dbReference>
<evidence type="ECO:0000256" key="3">
    <source>
        <dbReference type="ARBA" id="ARBA00022692"/>
    </source>
</evidence>
<dbReference type="PANTHER" id="PTHR38459:SF1">
    <property type="entry name" value="PROPHAGE BACTOPRENOL-LINKED GLUCOSE TRANSLOCASE HOMOLOG"/>
    <property type="match status" value="1"/>
</dbReference>
<dbReference type="Proteomes" id="UP000198902">
    <property type="component" value="Unassembled WGS sequence"/>
</dbReference>
<dbReference type="GO" id="GO:0000271">
    <property type="term" value="P:polysaccharide biosynthetic process"/>
    <property type="evidence" value="ECO:0007669"/>
    <property type="project" value="InterPro"/>
</dbReference>